<gene>
    <name evidence="3" type="ORF">ACFQL7_21210</name>
    <name evidence="4" type="ORF">ACFQL7_23505</name>
</gene>
<reference evidence="3" key="3">
    <citation type="submission" date="2024-09" db="EMBL/GenBank/DDBJ databases">
        <authorList>
            <person name="Sun Q."/>
        </authorList>
    </citation>
    <scope>NUCLEOTIDE SEQUENCE</scope>
    <source>
        <strain evidence="3">NBRC 107106</strain>
    </source>
</reference>
<name>A0ABD5YUK0_9EURY</name>
<keyword evidence="1" id="KW-0812">Transmembrane</keyword>
<reference evidence="3" key="1">
    <citation type="journal article" date="2014" name="Int. J. Syst. Evol. Microbiol.">
        <title>Complete genome sequence of Corynebacterium casei LMG S-19264T (=DSM 44701T), isolated from a smear-ripened cheese.</title>
        <authorList>
            <consortium name="US DOE Joint Genome Institute (JGI-PGF)"/>
            <person name="Walter F."/>
            <person name="Albersmeier A."/>
            <person name="Kalinowski J."/>
            <person name="Ruckert C."/>
        </authorList>
    </citation>
    <scope>NUCLEOTIDE SEQUENCE [LARGE SCALE GENOMIC DNA]</scope>
    <source>
        <strain evidence="3">NBRC 107106</strain>
    </source>
</reference>
<keyword evidence="1" id="KW-1133">Transmembrane helix</keyword>
<dbReference type="Proteomes" id="UP001596417">
    <property type="component" value="Unassembled WGS sequence"/>
</dbReference>
<feature type="domain" description="SHOCT" evidence="2">
    <location>
        <begin position="80"/>
        <end position="106"/>
    </location>
</feature>
<evidence type="ECO:0000313" key="3">
    <source>
        <dbReference type="EMBL" id="MFC7192072.1"/>
    </source>
</evidence>
<evidence type="ECO:0000313" key="4">
    <source>
        <dbReference type="EMBL" id="MFC7192487.1"/>
    </source>
</evidence>
<feature type="transmembrane region" description="Helical" evidence="1">
    <location>
        <begin position="47"/>
        <end position="68"/>
    </location>
</feature>
<dbReference type="EMBL" id="JBHTAX010000004">
    <property type="protein sequence ID" value="MFC7192487.1"/>
    <property type="molecule type" value="Genomic_DNA"/>
</dbReference>
<evidence type="ECO:0000256" key="1">
    <source>
        <dbReference type="SAM" id="Phobius"/>
    </source>
</evidence>
<keyword evidence="1" id="KW-0472">Membrane</keyword>
<keyword evidence="5" id="KW-1185">Reference proteome</keyword>
<dbReference type="InterPro" id="IPR018649">
    <property type="entry name" value="SHOCT"/>
</dbReference>
<evidence type="ECO:0000313" key="5">
    <source>
        <dbReference type="Proteomes" id="UP001596417"/>
    </source>
</evidence>
<proteinExistence type="predicted"/>
<evidence type="ECO:0000259" key="2">
    <source>
        <dbReference type="Pfam" id="PF09851"/>
    </source>
</evidence>
<comment type="caution">
    <text evidence="3">The sequence shown here is derived from an EMBL/GenBank/DDBJ whole genome shotgun (WGS) entry which is preliminary data.</text>
</comment>
<dbReference type="EMBL" id="JBHTAX010000004">
    <property type="protein sequence ID" value="MFC7192072.1"/>
    <property type="molecule type" value="Genomic_DNA"/>
</dbReference>
<dbReference type="AlphaFoldDB" id="A0ABD5YUK0"/>
<protein>
    <submittedName>
        <fullName evidence="3">SHOCT domain-containing protein</fullName>
    </submittedName>
</protein>
<dbReference type="RefSeq" id="WP_248910046.1">
    <property type="nucleotide sequence ID" value="NZ_CP109980.1"/>
</dbReference>
<dbReference type="Pfam" id="PF09851">
    <property type="entry name" value="SHOCT"/>
    <property type="match status" value="1"/>
</dbReference>
<sequence length="110" mass="12392">MNRILQTLLAESVYQIASGTNTIALELQMRLGGNSWNGGGWGWGFGFLWPLLWLLVLIAAIGIIVHLLTRHNDDSTNADQAIEVLRRRYARGEIGEEEFEDRASRLRNSP</sequence>
<organism evidence="3 5">
    <name type="scientific">Halocatena marina</name>
    <dbReference type="NCBI Taxonomy" id="2934937"/>
    <lineage>
        <taxon>Archaea</taxon>
        <taxon>Methanobacteriati</taxon>
        <taxon>Methanobacteriota</taxon>
        <taxon>Stenosarchaea group</taxon>
        <taxon>Halobacteria</taxon>
        <taxon>Halobacteriales</taxon>
        <taxon>Natronomonadaceae</taxon>
        <taxon>Halocatena</taxon>
    </lineage>
</organism>
<reference evidence="5" key="2">
    <citation type="journal article" date="2019" name="Int. J. Syst. Evol. Microbiol.">
        <title>The Global Catalogue of Microorganisms (GCM) 10K type strain sequencing project: providing services to taxonomists for standard genome sequencing and annotation.</title>
        <authorList>
            <consortium name="The Broad Institute Genomics Platform"/>
            <consortium name="The Broad Institute Genome Sequencing Center for Infectious Disease"/>
            <person name="Wu L."/>
            <person name="Ma J."/>
        </authorList>
    </citation>
    <scope>NUCLEOTIDE SEQUENCE [LARGE SCALE GENOMIC DNA]</scope>
    <source>
        <strain evidence="5">RDMS1</strain>
    </source>
</reference>
<accession>A0ABD5YUK0</accession>
<dbReference type="GeneID" id="76202169"/>